<proteinExistence type="predicted"/>
<evidence type="ECO:0000256" key="1">
    <source>
        <dbReference type="SAM" id="MobiDB-lite"/>
    </source>
</evidence>
<feature type="region of interest" description="Disordered" evidence="1">
    <location>
        <begin position="14"/>
        <end position="54"/>
    </location>
</feature>
<dbReference type="EMBL" id="JAFNEN010000862">
    <property type="protein sequence ID" value="KAG8176631.1"/>
    <property type="molecule type" value="Genomic_DNA"/>
</dbReference>
<evidence type="ECO:0000313" key="2">
    <source>
        <dbReference type="EMBL" id="KAG8176631.1"/>
    </source>
</evidence>
<accession>A0AAV6TY26</accession>
<evidence type="ECO:0000313" key="3">
    <source>
        <dbReference type="Proteomes" id="UP000827092"/>
    </source>
</evidence>
<dbReference type="AlphaFoldDB" id="A0AAV6TY26"/>
<name>A0AAV6TY26_9ARAC</name>
<organism evidence="2 3">
    <name type="scientific">Oedothorax gibbosus</name>
    <dbReference type="NCBI Taxonomy" id="931172"/>
    <lineage>
        <taxon>Eukaryota</taxon>
        <taxon>Metazoa</taxon>
        <taxon>Ecdysozoa</taxon>
        <taxon>Arthropoda</taxon>
        <taxon>Chelicerata</taxon>
        <taxon>Arachnida</taxon>
        <taxon>Araneae</taxon>
        <taxon>Araneomorphae</taxon>
        <taxon>Entelegynae</taxon>
        <taxon>Araneoidea</taxon>
        <taxon>Linyphiidae</taxon>
        <taxon>Erigoninae</taxon>
        <taxon>Oedothorax</taxon>
    </lineage>
</organism>
<dbReference type="Proteomes" id="UP000827092">
    <property type="component" value="Unassembled WGS sequence"/>
</dbReference>
<protein>
    <submittedName>
        <fullName evidence="2">Uncharacterized protein</fullName>
    </submittedName>
</protein>
<keyword evidence="3" id="KW-1185">Reference proteome</keyword>
<reference evidence="2 3" key="1">
    <citation type="journal article" date="2022" name="Nat. Ecol. Evol.">
        <title>A masculinizing supergene underlies an exaggerated male reproductive morph in a spider.</title>
        <authorList>
            <person name="Hendrickx F."/>
            <person name="De Corte Z."/>
            <person name="Sonet G."/>
            <person name="Van Belleghem S.M."/>
            <person name="Kostlbacher S."/>
            <person name="Vangestel C."/>
        </authorList>
    </citation>
    <scope>NUCLEOTIDE SEQUENCE [LARGE SCALE GENOMIC DNA]</scope>
    <source>
        <strain evidence="2">W744_W776</strain>
    </source>
</reference>
<sequence length="102" mass="11093">MLLIRDWTEGVFKILSNPNPPSKETPSEVDQAPDPPEEMESLPTEDQPPPTQVSIQSVSVVEENTSVKVVADTQVSSPSSVLEDNTSVSDAFEALNFDTYSV</sequence>
<gene>
    <name evidence="2" type="ORF">JTE90_028613</name>
</gene>
<comment type="caution">
    <text evidence="2">The sequence shown here is derived from an EMBL/GenBank/DDBJ whole genome shotgun (WGS) entry which is preliminary data.</text>
</comment>